<protein>
    <recommendedName>
        <fullName evidence="4">2TM domain-containing protein</fullName>
    </recommendedName>
</protein>
<name>A0A1M6YZ34_9FIRM</name>
<gene>
    <name evidence="2" type="ORF">SAMN02745136_04428</name>
</gene>
<feature type="transmembrane region" description="Helical" evidence="1">
    <location>
        <begin position="6"/>
        <end position="27"/>
    </location>
</feature>
<organism evidence="2 3">
    <name type="scientific">Anaerocolumna jejuensis DSM 15929</name>
    <dbReference type="NCBI Taxonomy" id="1121322"/>
    <lineage>
        <taxon>Bacteria</taxon>
        <taxon>Bacillati</taxon>
        <taxon>Bacillota</taxon>
        <taxon>Clostridia</taxon>
        <taxon>Lachnospirales</taxon>
        <taxon>Lachnospiraceae</taxon>
        <taxon>Anaerocolumna</taxon>
    </lineage>
</organism>
<dbReference type="AlphaFoldDB" id="A0A1M6YZ34"/>
<accession>A0A1M6YZ34</accession>
<feature type="transmembrane region" description="Helical" evidence="1">
    <location>
        <begin position="122"/>
        <end position="140"/>
    </location>
</feature>
<feature type="transmembrane region" description="Helical" evidence="1">
    <location>
        <begin position="34"/>
        <end position="53"/>
    </location>
</feature>
<evidence type="ECO:0000256" key="1">
    <source>
        <dbReference type="SAM" id="Phobius"/>
    </source>
</evidence>
<evidence type="ECO:0000313" key="2">
    <source>
        <dbReference type="EMBL" id="SHL23447.1"/>
    </source>
</evidence>
<keyword evidence="1" id="KW-0812">Transmembrane</keyword>
<feature type="transmembrane region" description="Helical" evidence="1">
    <location>
        <begin position="152"/>
        <end position="172"/>
    </location>
</feature>
<dbReference type="OrthoDB" id="2082317at2"/>
<evidence type="ECO:0000313" key="3">
    <source>
        <dbReference type="Proteomes" id="UP000184386"/>
    </source>
</evidence>
<sequence length="179" mass="20560">MIITLIIACEIGFWVFVLSGLVTRYIFKHKKLGTFLLLLTPVVDIVLLIATVIDLRNGAAASSFHGLAAIYIGVSISFGRKMIHWADEQFAYHFAHGPVPSQPPKYGMEHARHERKGWYIHMRAWIIGSLLLYGMVLFVNDSDKTANLVQTIRFWEMILLIDFFISFSYTLWPRKQKNS</sequence>
<reference evidence="2 3" key="1">
    <citation type="submission" date="2016-11" db="EMBL/GenBank/DDBJ databases">
        <authorList>
            <person name="Jaros S."/>
            <person name="Januszkiewicz K."/>
            <person name="Wedrychowicz H."/>
        </authorList>
    </citation>
    <scope>NUCLEOTIDE SEQUENCE [LARGE SCALE GENOMIC DNA]</scope>
    <source>
        <strain evidence="2 3">DSM 15929</strain>
    </source>
</reference>
<feature type="transmembrane region" description="Helical" evidence="1">
    <location>
        <begin position="59"/>
        <end position="79"/>
    </location>
</feature>
<keyword evidence="3" id="KW-1185">Reference proteome</keyword>
<proteinExistence type="predicted"/>
<dbReference type="EMBL" id="FRAC01000027">
    <property type="protein sequence ID" value="SHL23447.1"/>
    <property type="molecule type" value="Genomic_DNA"/>
</dbReference>
<dbReference type="STRING" id="1121322.SAMN02745136_04428"/>
<keyword evidence="1" id="KW-1133">Transmembrane helix</keyword>
<dbReference type="RefSeq" id="WP_073279208.1">
    <property type="nucleotide sequence ID" value="NZ_FRAC01000027.1"/>
</dbReference>
<keyword evidence="1" id="KW-0472">Membrane</keyword>
<dbReference type="Proteomes" id="UP000184386">
    <property type="component" value="Unassembled WGS sequence"/>
</dbReference>
<evidence type="ECO:0008006" key="4">
    <source>
        <dbReference type="Google" id="ProtNLM"/>
    </source>
</evidence>